<accession>A0A1G2H4J1</accession>
<dbReference type="Pfam" id="PF00459">
    <property type="entry name" value="Inositol_P"/>
    <property type="match status" value="1"/>
</dbReference>
<dbReference type="PROSITE" id="PS00630">
    <property type="entry name" value="IMP_2"/>
    <property type="match status" value="1"/>
</dbReference>
<dbReference type="Gene3D" id="3.40.190.80">
    <property type="match status" value="1"/>
</dbReference>
<dbReference type="CDD" id="cd01637">
    <property type="entry name" value="IMPase_like"/>
    <property type="match status" value="1"/>
</dbReference>
<dbReference type="EMBL" id="MHOB01000025">
    <property type="protein sequence ID" value="OGZ57404.1"/>
    <property type="molecule type" value="Genomic_DNA"/>
</dbReference>
<protein>
    <recommendedName>
        <fullName evidence="7">Inositol-phosphate phosphatase</fullName>
    </recommendedName>
</protein>
<reference evidence="5 6" key="1">
    <citation type="journal article" date="2016" name="Nat. Commun.">
        <title>Thousands of microbial genomes shed light on interconnected biogeochemical processes in an aquifer system.</title>
        <authorList>
            <person name="Anantharaman K."/>
            <person name="Brown C.T."/>
            <person name="Hug L.A."/>
            <person name="Sharon I."/>
            <person name="Castelle C.J."/>
            <person name="Probst A.J."/>
            <person name="Thomas B.C."/>
            <person name="Singh A."/>
            <person name="Wilkins M.J."/>
            <person name="Karaoz U."/>
            <person name="Brodie E.L."/>
            <person name="Williams K.H."/>
            <person name="Hubbard S.S."/>
            <person name="Banfield J.F."/>
        </authorList>
    </citation>
    <scope>NUCLEOTIDE SEQUENCE [LARGE SCALE GENOMIC DNA]</scope>
</reference>
<keyword evidence="1 4" id="KW-0479">Metal-binding</keyword>
<name>A0A1G2H4J1_9BACT</name>
<sequence>MRIDAHAVADIAVMAGAALRTHRGRAREIRAPKKDFLTSADLQAETYILAALSEFGDIPVLSEETGGEEKHKGRLWVVDPLDGSLNYWRGDHFWGISIALVKDGVSTIGTVYLPESQELFFAALSKGAYRETQESERAIHVSAGVDVKKSQVWTDHIKGSPDLTCEIFRQLSQATRYPQVRLCATASLMQVAQGKIDGYIHPKPEPWDIAAAALIVEMAGGKATNFVGEPWTPFSESIIASNGYIHTQLLEIAYAAVTATRNR</sequence>
<comment type="cofactor">
    <cofactor evidence="4">
        <name>Mg(2+)</name>
        <dbReference type="ChEBI" id="CHEBI:18420"/>
    </cofactor>
</comment>
<feature type="binding site" evidence="4">
    <location>
        <position position="79"/>
    </location>
    <ligand>
        <name>Mg(2+)</name>
        <dbReference type="ChEBI" id="CHEBI:18420"/>
        <label>1</label>
        <note>catalytic</note>
    </ligand>
</feature>
<feature type="binding site" evidence="4">
    <location>
        <position position="63"/>
    </location>
    <ligand>
        <name>Mg(2+)</name>
        <dbReference type="ChEBI" id="CHEBI:18420"/>
        <label>1</label>
        <note>catalytic</note>
    </ligand>
</feature>
<dbReference type="InterPro" id="IPR020550">
    <property type="entry name" value="Inositol_monophosphatase_CS"/>
</dbReference>
<comment type="caution">
    <text evidence="5">The sequence shown here is derived from an EMBL/GenBank/DDBJ whole genome shotgun (WGS) entry which is preliminary data.</text>
</comment>
<dbReference type="InterPro" id="IPR000760">
    <property type="entry name" value="Inositol_monophosphatase-like"/>
</dbReference>
<organism evidence="5 6">
    <name type="scientific">Candidatus Ryanbacteria bacterium RIFCSPLOWO2_12_FULL_47_9c</name>
    <dbReference type="NCBI Taxonomy" id="1802131"/>
    <lineage>
        <taxon>Bacteria</taxon>
        <taxon>Candidatus Ryaniibacteriota</taxon>
    </lineage>
</organism>
<dbReference type="SUPFAM" id="SSF56655">
    <property type="entry name" value="Carbohydrate phosphatase"/>
    <property type="match status" value="1"/>
</dbReference>
<dbReference type="PANTHER" id="PTHR20854">
    <property type="entry name" value="INOSITOL MONOPHOSPHATASE"/>
    <property type="match status" value="1"/>
</dbReference>
<dbReference type="GO" id="GO:0046854">
    <property type="term" value="P:phosphatidylinositol phosphate biosynthetic process"/>
    <property type="evidence" value="ECO:0007669"/>
    <property type="project" value="InterPro"/>
</dbReference>
<keyword evidence="3 4" id="KW-0460">Magnesium</keyword>
<keyword evidence="2" id="KW-0378">Hydrolase</keyword>
<evidence type="ECO:0000313" key="5">
    <source>
        <dbReference type="EMBL" id="OGZ57404.1"/>
    </source>
</evidence>
<dbReference type="PANTHER" id="PTHR20854:SF4">
    <property type="entry name" value="INOSITOL-1-MONOPHOSPHATASE-RELATED"/>
    <property type="match status" value="1"/>
</dbReference>
<feature type="binding site" evidence="4">
    <location>
        <position position="82"/>
    </location>
    <ligand>
        <name>Mg(2+)</name>
        <dbReference type="ChEBI" id="CHEBI:18420"/>
        <label>1</label>
        <note>catalytic</note>
    </ligand>
</feature>
<evidence type="ECO:0000256" key="3">
    <source>
        <dbReference type="ARBA" id="ARBA00022842"/>
    </source>
</evidence>
<evidence type="ECO:0008006" key="7">
    <source>
        <dbReference type="Google" id="ProtNLM"/>
    </source>
</evidence>
<dbReference type="GO" id="GO:0046872">
    <property type="term" value="F:metal ion binding"/>
    <property type="evidence" value="ECO:0007669"/>
    <property type="project" value="UniProtKB-KW"/>
</dbReference>
<dbReference type="GO" id="GO:0006020">
    <property type="term" value="P:inositol metabolic process"/>
    <property type="evidence" value="ECO:0007669"/>
    <property type="project" value="TreeGrafter"/>
</dbReference>
<evidence type="ECO:0000256" key="4">
    <source>
        <dbReference type="PIRSR" id="PIRSR600760-2"/>
    </source>
</evidence>
<evidence type="ECO:0000256" key="2">
    <source>
        <dbReference type="ARBA" id="ARBA00022801"/>
    </source>
</evidence>
<dbReference type="InterPro" id="IPR020583">
    <property type="entry name" value="Inositol_monoP_metal-BS"/>
</dbReference>
<gene>
    <name evidence="5" type="ORF">A3G60_01365</name>
</gene>
<dbReference type="GO" id="GO:0008934">
    <property type="term" value="F:inositol monophosphate 1-phosphatase activity"/>
    <property type="evidence" value="ECO:0007669"/>
    <property type="project" value="TreeGrafter"/>
</dbReference>
<dbReference type="Gene3D" id="3.30.540.10">
    <property type="entry name" value="Fructose-1,6-Bisphosphatase, subunit A, domain 1"/>
    <property type="match status" value="1"/>
</dbReference>
<dbReference type="AlphaFoldDB" id="A0A1G2H4J1"/>
<feature type="binding site" evidence="4">
    <location>
        <position position="81"/>
    </location>
    <ligand>
        <name>Mg(2+)</name>
        <dbReference type="ChEBI" id="CHEBI:18420"/>
        <label>1</label>
        <note>catalytic</note>
    </ligand>
</feature>
<dbReference type="Proteomes" id="UP000178996">
    <property type="component" value="Unassembled WGS sequence"/>
</dbReference>
<dbReference type="PROSITE" id="PS00629">
    <property type="entry name" value="IMP_1"/>
    <property type="match status" value="1"/>
</dbReference>
<evidence type="ECO:0000313" key="6">
    <source>
        <dbReference type="Proteomes" id="UP000178996"/>
    </source>
</evidence>
<feature type="binding site" evidence="4">
    <location>
        <position position="208"/>
    </location>
    <ligand>
        <name>Mg(2+)</name>
        <dbReference type="ChEBI" id="CHEBI:18420"/>
        <label>1</label>
        <note>catalytic</note>
    </ligand>
</feature>
<evidence type="ECO:0000256" key="1">
    <source>
        <dbReference type="ARBA" id="ARBA00022723"/>
    </source>
</evidence>
<dbReference type="GO" id="GO:0007165">
    <property type="term" value="P:signal transduction"/>
    <property type="evidence" value="ECO:0007669"/>
    <property type="project" value="TreeGrafter"/>
</dbReference>
<dbReference type="PRINTS" id="PR00377">
    <property type="entry name" value="IMPHPHTASES"/>
</dbReference>
<proteinExistence type="predicted"/>